<evidence type="ECO:0000313" key="2">
    <source>
        <dbReference type="EMBL" id="AVM48536.1"/>
    </source>
</evidence>
<evidence type="ECO:0000256" key="1">
    <source>
        <dbReference type="SAM" id="Coils"/>
    </source>
</evidence>
<keyword evidence="1" id="KW-0175">Coiled coil</keyword>
<evidence type="ECO:0000313" key="3">
    <source>
        <dbReference type="Proteomes" id="UP000237883"/>
    </source>
</evidence>
<dbReference type="AlphaFoldDB" id="A0A2S0L5K6"/>
<gene>
    <name evidence="2" type="ORF">C5Q96_06620</name>
</gene>
<dbReference type="RefSeq" id="WP_106057591.1">
    <property type="nucleotide sequence ID" value="NZ_CP027228.1"/>
</dbReference>
<name>A0A2S0L5K6_9FIRM</name>
<keyword evidence="3" id="KW-1185">Reference proteome</keyword>
<sequence>MISLNKFMLEVKNRLKRLEEKHNIKESISLTGIWTAPHDGIVTCNGRATAAGAYLFCKDMTENEYVGMCTIANYQQYGSTCFAVIKGHEYTFIQQNWGEQRNAYIHQN</sequence>
<dbReference type="KEGG" id="mdv:C5Q96_06620"/>
<dbReference type="Proteomes" id="UP000237883">
    <property type="component" value="Chromosome"/>
</dbReference>
<proteinExistence type="predicted"/>
<protein>
    <submittedName>
        <fullName evidence="2">Uncharacterized protein</fullName>
    </submittedName>
</protein>
<feature type="coiled-coil region" evidence="1">
    <location>
        <begin position="1"/>
        <end position="28"/>
    </location>
</feature>
<organism evidence="2 3">
    <name type="scientific">Mogibacterium diversum</name>
    <dbReference type="NCBI Taxonomy" id="114527"/>
    <lineage>
        <taxon>Bacteria</taxon>
        <taxon>Bacillati</taxon>
        <taxon>Bacillota</taxon>
        <taxon>Clostridia</taxon>
        <taxon>Peptostreptococcales</taxon>
        <taxon>Anaerovoracaceae</taxon>
        <taxon>Mogibacterium</taxon>
    </lineage>
</organism>
<accession>A0A2S0L5K6</accession>
<dbReference type="GeneID" id="78391934"/>
<reference evidence="3" key="1">
    <citation type="submission" date="2018-02" db="EMBL/GenBank/DDBJ databases">
        <authorList>
            <person name="Holder M.E."/>
            <person name="Ajami N.J."/>
            <person name="Petrosino J.F."/>
        </authorList>
    </citation>
    <scope>NUCLEOTIDE SEQUENCE [LARGE SCALE GENOMIC DNA]</scope>
    <source>
        <strain evidence="3">CCUG 47132</strain>
    </source>
</reference>
<dbReference type="EMBL" id="CP027228">
    <property type="protein sequence ID" value="AVM48536.1"/>
    <property type="molecule type" value="Genomic_DNA"/>
</dbReference>